<keyword evidence="5" id="KW-1185">Reference proteome</keyword>
<dbReference type="Pfam" id="PF01980">
    <property type="entry name" value="TrmO_N"/>
    <property type="match status" value="1"/>
</dbReference>
<evidence type="ECO:0000256" key="1">
    <source>
        <dbReference type="ARBA" id="ARBA00022691"/>
    </source>
</evidence>
<name>A0AAW6RNN4_9BURK</name>
<proteinExistence type="inferred from homology"/>
<organism evidence="4 5">
    <name type="scientific">Ottowia cancrivicina</name>
    <dbReference type="NCBI Taxonomy" id="3040346"/>
    <lineage>
        <taxon>Bacteria</taxon>
        <taxon>Pseudomonadati</taxon>
        <taxon>Pseudomonadota</taxon>
        <taxon>Betaproteobacteria</taxon>
        <taxon>Burkholderiales</taxon>
        <taxon>Comamonadaceae</taxon>
        <taxon>Ottowia</taxon>
    </lineage>
</organism>
<dbReference type="PANTHER" id="PTHR12818">
    <property type="entry name" value="TRNA (ADENINE(37)-N6)-METHYLTRANSFERASE"/>
    <property type="match status" value="1"/>
</dbReference>
<gene>
    <name evidence="4" type="primary">tsaA</name>
    <name evidence="4" type="ORF">QB898_12680</name>
</gene>
<comment type="similarity">
    <text evidence="2">Belongs to the tRNA methyltransferase O family.</text>
</comment>
<evidence type="ECO:0000313" key="4">
    <source>
        <dbReference type="EMBL" id="MDG9700547.1"/>
    </source>
</evidence>
<protein>
    <submittedName>
        <fullName evidence="4">tRNA (N6-threonylcarbamoyladenosine(37)-N6)-methyltransferase TrmO</fullName>
    </submittedName>
</protein>
<dbReference type="InterPro" id="IPR040372">
    <property type="entry name" value="YaeB-like"/>
</dbReference>
<dbReference type="InterPro" id="IPR023368">
    <property type="entry name" value="UPF0066_cons_site"/>
</dbReference>
<dbReference type="Proteomes" id="UP001237156">
    <property type="component" value="Unassembled WGS sequence"/>
</dbReference>
<comment type="caution">
    <text evidence="4">The sequence shown here is derived from an EMBL/GenBank/DDBJ whole genome shotgun (WGS) entry which is preliminary data.</text>
</comment>
<dbReference type="InterPro" id="IPR036414">
    <property type="entry name" value="YaeB_N_sf"/>
</dbReference>
<dbReference type="AlphaFoldDB" id="A0AAW6RNN4"/>
<dbReference type="RefSeq" id="WP_279525243.1">
    <property type="nucleotide sequence ID" value="NZ_JARVII010000042.1"/>
</dbReference>
<keyword evidence="1" id="KW-0949">S-adenosyl-L-methionine</keyword>
<dbReference type="NCBIfam" id="TIGR00104">
    <property type="entry name" value="tRNA_TsaA"/>
    <property type="match status" value="1"/>
</dbReference>
<dbReference type="Gene3D" id="2.40.30.70">
    <property type="entry name" value="YaeB-like"/>
    <property type="match status" value="1"/>
</dbReference>
<dbReference type="PROSITE" id="PS01318">
    <property type="entry name" value="TSAA_1"/>
    <property type="match status" value="1"/>
</dbReference>
<dbReference type="InterPro" id="IPR036413">
    <property type="entry name" value="YaeB-like_sf"/>
</dbReference>
<dbReference type="EMBL" id="JARVII010000042">
    <property type="protein sequence ID" value="MDG9700547.1"/>
    <property type="molecule type" value="Genomic_DNA"/>
</dbReference>
<evidence type="ECO:0000259" key="3">
    <source>
        <dbReference type="PROSITE" id="PS51668"/>
    </source>
</evidence>
<accession>A0AAW6RNN4</accession>
<evidence type="ECO:0000256" key="2">
    <source>
        <dbReference type="ARBA" id="ARBA00033753"/>
    </source>
</evidence>
<dbReference type="CDD" id="cd09281">
    <property type="entry name" value="UPF0066"/>
    <property type="match status" value="1"/>
</dbReference>
<feature type="domain" description="TsaA-like" evidence="3">
    <location>
        <begin position="12"/>
        <end position="142"/>
    </location>
</feature>
<dbReference type="PROSITE" id="PS51668">
    <property type="entry name" value="TSAA_2"/>
    <property type="match status" value="1"/>
</dbReference>
<dbReference type="InterPro" id="IPR023370">
    <property type="entry name" value="TrmO-like_N"/>
</dbReference>
<dbReference type="SUPFAM" id="SSF118196">
    <property type="entry name" value="YaeB-like"/>
    <property type="match status" value="1"/>
</dbReference>
<dbReference type="PANTHER" id="PTHR12818:SF0">
    <property type="entry name" value="TRNA (ADENINE(37)-N6)-METHYLTRANSFERASE"/>
    <property type="match status" value="1"/>
</dbReference>
<sequence>MNTPDLNDAFTLRPIGRVRTPWRQLQDCPRGVRGLGEPAWLEIDPAFEDALLGIEQASHLHVLYWLHQAPRQTLRRPTPHDGVLRGVFATRSPQRPNPIGMAVAQRLRREGARLLVSGLDCLDGTPLIDIKPYLPQADCVPGATLAWQPAPVPVPAPAP</sequence>
<evidence type="ECO:0000313" key="5">
    <source>
        <dbReference type="Proteomes" id="UP001237156"/>
    </source>
</evidence>
<reference evidence="4 5" key="1">
    <citation type="submission" date="2023-04" db="EMBL/GenBank/DDBJ databases">
        <title>Ottowia paracancer sp. nov., isolated from human stomach.</title>
        <authorList>
            <person name="Song Y."/>
        </authorList>
    </citation>
    <scope>NUCLEOTIDE SEQUENCE [LARGE SCALE GENOMIC DNA]</scope>
    <source>
        <strain evidence="4 5">10c7w1</strain>
    </source>
</reference>